<feature type="domain" description="Peptidase M50" evidence="12">
    <location>
        <begin position="8"/>
        <end position="343"/>
    </location>
</feature>
<accession>A0A1F8AUS4</accession>
<gene>
    <name evidence="14" type="ORF">A3E44_01160</name>
</gene>
<protein>
    <recommendedName>
        <fullName evidence="16">PDZ domain-containing protein</fullName>
    </recommendedName>
</protein>
<evidence type="ECO:0000256" key="3">
    <source>
        <dbReference type="ARBA" id="ARBA00007931"/>
    </source>
</evidence>
<keyword evidence="5 11" id="KW-0812">Transmembrane</keyword>
<comment type="similarity">
    <text evidence="3">Belongs to the peptidase M50B family.</text>
</comment>
<reference evidence="14 15" key="1">
    <citation type="journal article" date="2016" name="Nat. Commun.">
        <title>Thousands of microbial genomes shed light on interconnected biogeochemical processes in an aquifer system.</title>
        <authorList>
            <person name="Anantharaman K."/>
            <person name="Brown C.T."/>
            <person name="Hug L.A."/>
            <person name="Sharon I."/>
            <person name="Castelle C.J."/>
            <person name="Probst A.J."/>
            <person name="Thomas B.C."/>
            <person name="Singh A."/>
            <person name="Wilkins M.J."/>
            <person name="Karaoz U."/>
            <person name="Brodie E.L."/>
            <person name="Williams K.H."/>
            <person name="Hubbard S.S."/>
            <person name="Banfield J.F."/>
        </authorList>
    </citation>
    <scope>NUCLEOTIDE SEQUENCE [LARGE SCALE GENOMIC DNA]</scope>
</reference>
<dbReference type="PANTHER" id="PTHR42837">
    <property type="entry name" value="REGULATOR OF SIGMA-E PROTEASE RSEP"/>
    <property type="match status" value="1"/>
</dbReference>
<keyword evidence="4" id="KW-0645">Protease</keyword>
<dbReference type="InterPro" id="IPR041489">
    <property type="entry name" value="PDZ_6"/>
</dbReference>
<dbReference type="InterPro" id="IPR036034">
    <property type="entry name" value="PDZ_sf"/>
</dbReference>
<dbReference type="Pfam" id="PF17820">
    <property type="entry name" value="PDZ_6"/>
    <property type="match status" value="1"/>
</dbReference>
<keyword evidence="8 11" id="KW-1133">Transmembrane helix</keyword>
<feature type="domain" description="PDZ" evidence="13">
    <location>
        <begin position="129"/>
        <end position="181"/>
    </location>
</feature>
<evidence type="ECO:0000256" key="4">
    <source>
        <dbReference type="ARBA" id="ARBA00022670"/>
    </source>
</evidence>
<feature type="transmembrane region" description="Helical" evidence="11">
    <location>
        <begin position="330"/>
        <end position="349"/>
    </location>
</feature>
<evidence type="ECO:0000313" key="15">
    <source>
        <dbReference type="Proteomes" id="UP000178603"/>
    </source>
</evidence>
<feature type="transmembrane region" description="Helical" evidence="11">
    <location>
        <begin position="93"/>
        <end position="115"/>
    </location>
</feature>
<organism evidence="14 15">
    <name type="scientific">Candidatus Woesebacteria bacterium RIFCSPHIGHO2_12_FULL_41_24</name>
    <dbReference type="NCBI Taxonomy" id="1802510"/>
    <lineage>
        <taxon>Bacteria</taxon>
        <taxon>Candidatus Woeseibacteriota</taxon>
    </lineage>
</organism>
<keyword evidence="7" id="KW-0862">Zinc</keyword>
<dbReference type="CDD" id="cd06163">
    <property type="entry name" value="S2P-M50_PDZ_RseP-like"/>
    <property type="match status" value="1"/>
</dbReference>
<comment type="subcellular location">
    <subcellularLocation>
        <location evidence="2">Membrane</location>
        <topology evidence="2">Multi-pass membrane protein</topology>
    </subcellularLocation>
</comment>
<comment type="cofactor">
    <cofactor evidence="1">
        <name>Zn(2+)</name>
        <dbReference type="ChEBI" id="CHEBI:29105"/>
    </cofactor>
</comment>
<evidence type="ECO:0008006" key="16">
    <source>
        <dbReference type="Google" id="ProtNLM"/>
    </source>
</evidence>
<feature type="transmembrane region" description="Helical" evidence="11">
    <location>
        <begin position="279"/>
        <end position="301"/>
    </location>
</feature>
<evidence type="ECO:0000259" key="13">
    <source>
        <dbReference type="Pfam" id="PF17820"/>
    </source>
</evidence>
<evidence type="ECO:0000256" key="5">
    <source>
        <dbReference type="ARBA" id="ARBA00022692"/>
    </source>
</evidence>
<keyword evidence="6" id="KW-0378">Hydrolase</keyword>
<dbReference type="InterPro" id="IPR004387">
    <property type="entry name" value="Pept_M50_Zn"/>
</dbReference>
<comment type="caution">
    <text evidence="14">The sequence shown here is derived from an EMBL/GenBank/DDBJ whole genome shotgun (WGS) entry which is preliminary data.</text>
</comment>
<evidence type="ECO:0000256" key="1">
    <source>
        <dbReference type="ARBA" id="ARBA00001947"/>
    </source>
</evidence>
<dbReference type="PANTHER" id="PTHR42837:SF2">
    <property type="entry name" value="MEMBRANE METALLOPROTEASE ARASP2, CHLOROPLASTIC-RELATED"/>
    <property type="match status" value="1"/>
</dbReference>
<evidence type="ECO:0000256" key="2">
    <source>
        <dbReference type="ARBA" id="ARBA00004141"/>
    </source>
</evidence>
<evidence type="ECO:0000256" key="10">
    <source>
        <dbReference type="ARBA" id="ARBA00023136"/>
    </source>
</evidence>
<dbReference type="Pfam" id="PF02163">
    <property type="entry name" value="Peptidase_M50"/>
    <property type="match status" value="1"/>
</dbReference>
<keyword evidence="9" id="KW-0482">Metalloprotease</keyword>
<dbReference type="GO" id="GO:0004222">
    <property type="term" value="F:metalloendopeptidase activity"/>
    <property type="evidence" value="ECO:0007669"/>
    <property type="project" value="InterPro"/>
</dbReference>
<evidence type="ECO:0000256" key="11">
    <source>
        <dbReference type="SAM" id="Phobius"/>
    </source>
</evidence>
<keyword evidence="10 11" id="KW-0472">Membrane</keyword>
<evidence type="ECO:0000256" key="7">
    <source>
        <dbReference type="ARBA" id="ARBA00022833"/>
    </source>
</evidence>
<sequence>MLGSILVFILVLSLLVLVHEFGHYIVARLGGVWVEEFGFGLPPRLWGKKIGETLYSINLLPFGGFVRLHGESGEDKLQKPKRAFLGKSKKVRVAIVTAGVVMNFVLALVAFTIVYSTQGIPRETKNVRVLDVTAGAPAQAAGLIPEDIFKSANGQEIISVDQFISVVEENKGTRVKFEIERVEGRQTNTITMYLTPRVNPPENEGPLGVVISQTEVFFPPLGERVVYGVYYGARESVFWGKAVVMGLVNIIGQLLSGQAPTDLTGPVGVYIVTSEAAKVGFVALVNFVGILSVNLAIFNIIPFPALDGGRLLFIALEGLLGRKVLPRVEAVVHAVGLVILLLLIAAITARDISRLITAGGVSGFIDSVLK</sequence>
<dbReference type="AlphaFoldDB" id="A0A1F8AUS4"/>
<evidence type="ECO:0000256" key="9">
    <source>
        <dbReference type="ARBA" id="ARBA00023049"/>
    </source>
</evidence>
<evidence type="ECO:0000259" key="12">
    <source>
        <dbReference type="Pfam" id="PF02163"/>
    </source>
</evidence>
<dbReference type="GO" id="GO:0006508">
    <property type="term" value="P:proteolysis"/>
    <property type="evidence" value="ECO:0007669"/>
    <property type="project" value="UniProtKB-KW"/>
</dbReference>
<name>A0A1F8AUS4_9BACT</name>
<evidence type="ECO:0000256" key="8">
    <source>
        <dbReference type="ARBA" id="ARBA00022989"/>
    </source>
</evidence>
<dbReference type="Proteomes" id="UP000178603">
    <property type="component" value="Unassembled WGS sequence"/>
</dbReference>
<dbReference type="EMBL" id="MGGW01000002">
    <property type="protein sequence ID" value="OGM55513.1"/>
    <property type="molecule type" value="Genomic_DNA"/>
</dbReference>
<dbReference type="SUPFAM" id="SSF50156">
    <property type="entry name" value="PDZ domain-like"/>
    <property type="match status" value="1"/>
</dbReference>
<proteinExistence type="inferred from homology"/>
<evidence type="ECO:0000313" key="14">
    <source>
        <dbReference type="EMBL" id="OGM55513.1"/>
    </source>
</evidence>
<dbReference type="InterPro" id="IPR008915">
    <property type="entry name" value="Peptidase_M50"/>
</dbReference>
<evidence type="ECO:0000256" key="6">
    <source>
        <dbReference type="ARBA" id="ARBA00022801"/>
    </source>
</evidence>
<dbReference type="GO" id="GO:0016020">
    <property type="term" value="C:membrane"/>
    <property type="evidence" value="ECO:0007669"/>
    <property type="project" value="UniProtKB-SubCell"/>
</dbReference>
<dbReference type="Gene3D" id="2.30.42.10">
    <property type="match status" value="1"/>
</dbReference>